<dbReference type="InterPro" id="IPR050275">
    <property type="entry name" value="PGM_Phosphatase"/>
</dbReference>
<comment type="caution">
    <text evidence="2">The sequence shown here is derived from an EMBL/GenBank/DDBJ whole genome shotgun (WGS) entry which is preliminary data.</text>
</comment>
<dbReference type="GO" id="GO:0016787">
    <property type="term" value="F:hydrolase activity"/>
    <property type="evidence" value="ECO:0007669"/>
    <property type="project" value="UniProtKB-KW"/>
</dbReference>
<dbReference type="PANTHER" id="PTHR48100">
    <property type="entry name" value="BROAD-SPECIFICITY PHOSPHATASE YOR283W-RELATED"/>
    <property type="match status" value="1"/>
</dbReference>
<dbReference type="CDD" id="cd07067">
    <property type="entry name" value="HP_PGM_like"/>
    <property type="match status" value="1"/>
</dbReference>
<dbReference type="PANTHER" id="PTHR48100:SF15">
    <property type="entry name" value="SEDOHEPTULOSE 1,7-BISPHOSPHATASE"/>
    <property type="match status" value="1"/>
</dbReference>
<feature type="region of interest" description="Disordered" evidence="1">
    <location>
        <begin position="209"/>
        <end position="231"/>
    </location>
</feature>
<dbReference type="Pfam" id="PF00300">
    <property type="entry name" value="His_Phos_1"/>
    <property type="match status" value="1"/>
</dbReference>
<dbReference type="Proteomes" id="UP001596915">
    <property type="component" value="Unassembled WGS sequence"/>
</dbReference>
<dbReference type="InterPro" id="IPR029033">
    <property type="entry name" value="His_PPase_superfam"/>
</dbReference>
<evidence type="ECO:0000313" key="2">
    <source>
        <dbReference type="EMBL" id="MFD0624262.1"/>
    </source>
</evidence>
<dbReference type="SMART" id="SM00855">
    <property type="entry name" value="PGAM"/>
    <property type="match status" value="1"/>
</dbReference>
<accession>A0ABW2WS37</accession>
<dbReference type="InterPro" id="IPR013078">
    <property type="entry name" value="His_Pase_superF_clade-1"/>
</dbReference>
<proteinExistence type="predicted"/>
<dbReference type="EMBL" id="JBHTGL010000008">
    <property type="protein sequence ID" value="MFD0624262.1"/>
    <property type="molecule type" value="Genomic_DNA"/>
</dbReference>
<dbReference type="SUPFAM" id="SSF53254">
    <property type="entry name" value="Phosphoglycerate mutase-like"/>
    <property type="match status" value="1"/>
</dbReference>
<dbReference type="EC" id="3.1.3.-" evidence="2"/>
<sequence>MGELILIRHGETEWSRSGQHTSHTDLPLTAFGERQARALAPLLTDRRIALTLVSPAVRARRTAELAGLAAPRITPELREWDYGGYEGVTTDEIRRTRPDWNLWTDGVAPGPEAHPGETPAEVGARADRVLAEAVEVAGRDADEDIALVAHSHFLRVLTARYLGLTPAEGTLFQLATGAVSRLGTEHGKPVITAWNVTLPESLFPGQCRRARSGTERTGGRHPARGTGRRPW</sequence>
<gene>
    <name evidence="2" type="ORF">ACFQ2K_17295</name>
</gene>
<reference evidence="3" key="1">
    <citation type="journal article" date="2019" name="Int. J. Syst. Evol. Microbiol.">
        <title>The Global Catalogue of Microorganisms (GCM) 10K type strain sequencing project: providing services to taxonomists for standard genome sequencing and annotation.</title>
        <authorList>
            <consortium name="The Broad Institute Genomics Platform"/>
            <consortium name="The Broad Institute Genome Sequencing Center for Infectious Disease"/>
            <person name="Wu L."/>
            <person name="Ma J."/>
        </authorList>
    </citation>
    <scope>NUCLEOTIDE SEQUENCE [LARGE SCALE GENOMIC DNA]</scope>
    <source>
        <strain evidence="3">JCM 12607</strain>
    </source>
</reference>
<feature type="compositionally biased region" description="Basic residues" evidence="1">
    <location>
        <begin position="219"/>
        <end position="231"/>
    </location>
</feature>
<name>A0ABW2WS37_9ACTN</name>
<keyword evidence="3" id="KW-1185">Reference proteome</keyword>
<dbReference type="Gene3D" id="3.40.50.1240">
    <property type="entry name" value="Phosphoglycerate mutase-like"/>
    <property type="match status" value="1"/>
</dbReference>
<protein>
    <submittedName>
        <fullName evidence="2">Histidine phosphatase family protein</fullName>
        <ecNumber evidence="2">3.1.3.-</ecNumber>
    </submittedName>
</protein>
<keyword evidence="2" id="KW-0378">Hydrolase</keyword>
<organism evidence="2 3">
    <name type="scientific">Streptomyces sanglieri</name>
    <dbReference type="NCBI Taxonomy" id="193460"/>
    <lineage>
        <taxon>Bacteria</taxon>
        <taxon>Bacillati</taxon>
        <taxon>Actinomycetota</taxon>
        <taxon>Actinomycetes</taxon>
        <taxon>Kitasatosporales</taxon>
        <taxon>Streptomycetaceae</taxon>
        <taxon>Streptomyces</taxon>
    </lineage>
</organism>
<evidence type="ECO:0000256" key="1">
    <source>
        <dbReference type="SAM" id="MobiDB-lite"/>
    </source>
</evidence>
<evidence type="ECO:0000313" key="3">
    <source>
        <dbReference type="Proteomes" id="UP001596915"/>
    </source>
</evidence>